<dbReference type="AlphaFoldDB" id="A0A699XM37"/>
<gene>
    <name evidence="1" type="ORF">Tci_930865</name>
</gene>
<protein>
    <submittedName>
        <fullName evidence="1">Uncharacterized protein</fullName>
    </submittedName>
</protein>
<proteinExistence type="predicted"/>
<dbReference type="EMBL" id="BKCJ011858851">
    <property type="protein sequence ID" value="GFD58896.1"/>
    <property type="molecule type" value="Genomic_DNA"/>
</dbReference>
<feature type="non-terminal residue" evidence="1">
    <location>
        <position position="59"/>
    </location>
</feature>
<organism evidence="1">
    <name type="scientific">Tanacetum cinerariifolium</name>
    <name type="common">Dalmatian daisy</name>
    <name type="synonym">Chrysanthemum cinerariifolium</name>
    <dbReference type="NCBI Taxonomy" id="118510"/>
    <lineage>
        <taxon>Eukaryota</taxon>
        <taxon>Viridiplantae</taxon>
        <taxon>Streptophyta</taxon>
        <taxon>Embryophyta</taxon>
        <taxon>Tracheophyta</taxon>
        <taxon>Spermatophyta</taxon>
        <taxon>Magnoliopsida</taxon>
        <taxon>eudicotyledons</taxon>
        <taxon>Gunneridae</taxon>
        <taxon>Pentapetalae</taxon>
        <taxon>asterids</taxon>
        <taxon>campanulids</taxon>
        <taxon>Asterales</taxon>
        <taxon>Asteraceae</taxon>
        <taxon>Asteroideae</taxon>
        <taxon>Anthemideae</taxon>
        <taxon>Anthemidinae</taxon>
        <taxon>Tanacetum</taxon>
    </lineage>
</organism>
<comment type="caution">
    <text evidence="1">The sequence shown here is derived from an EMBL/GenBank/DDBJ whole genome shotgun (WGS) entry which is preliminary data.</text>
</comment>
<evidence type="ECO:0000313" key="1">
    <source>
        <dbReference type="EMBL" id="GFD58896.1"/>
    </source>
</evidence>
<reference evidence="1" key="1">
    <citation type="journal article" date="2019" name="Sci. Rep.">
        <title>Draft genome of Tanacetum cinerariifolium, the natural source of mosquito coil.</title>
        <authorList>
            <person name="Yamashiro T."/>
            <person name="Shiraishi A."/>
            <person name="Satake H."/>
            <person name="Nakayama K."/>
        </authorList>
    </citation>
    <scope>NUCLEOTIDE SEQUENCE</scope>
</reference>
<accession>A0A699XM37</accession>
<name>A0A699XM37_TANCI</name>
<sequence length="59" mass="6187">MQLLNHLTTVDMASDRLDLLFQSLQIDLSAAAILGDDLVAGAVVANVGAERDVHVQGQG</sequence>